<evidence type="ECO:0000313" key="3">
    <source>
        <dbReference type="EMBL" id="SDM92923.1"/>
    </source>
</evidence>
<reference evidence="3 4" key="1">
    <citation type="submission" date="2016-10" db="EMBL/GenBank/DDBJ databases">
        <authorList>
            <person name="de Groot N.N."/>
        </authorList>
    </citation>
    <scope>NUCLEOTIDE SEQUENCE [LARGE SCALE GENOMIC DNA]</scope>
    <source>
        <strain evidence="3 4">CGMCC 4.2022</strain>
    </source>
</reference>
<evidence type="ECO:0000259" key="2">
    <source>
        <dbReference type="Pfam" id="PF13556"/>
    </source>
</evidence>
<dbReference type="Gene3D" id="1.10.10.2840">
    <property type="entry name" value="PucR C-terminal helix-turn-helix domain"/>
    <property type="match status" value="2"/>
</dbReference>
<dbReference type="InterPro" id="IPR051448">
    <property type="entry name" value="CdaR-like_regulators"/>
</dbReference>
<dbReference type="Proteomes" id="UP000199341">
    <property type="component" value="Unassembled WGS sequence"/>
</dbReference>
<dbReference type="PANTHER" id="PTHR33744:SF1">
    <property type="entry name" value="DNA-BINDING TRANSCRIPTIONAL ACTIVATOR ADER"/>
    <property type="match status" value="1"/>
</dbReference>
<dbReference type="InterPro" id="IPR025736">
    <property type="entry name" value="PucR_C-HTH_dom"/>
</dbReference>
<keyword evidence="4" id="KW-1185">Reference proteome</keyword>
<feature type="domain" description="PucR C-terminal helix-turn-helix" evidence="2">
    <location>
        <begin position="527"/>
        <end position="570"/>
    </location>
</feature>
<name>A0A1G9X9C8_9ACTN</name>
<feature type="region of interest" description="Disordered" evidence="1">
    <location>
        <begin position="597"/>
        <end position="624"/>
    </location>
</feature>
<gene>
    <name evidence="3" type="ORF">SAMN05216259_10235</name>
</gene>
<organism evidence="3 4">
    <name type="scientific">Actinacidiphila guanduensis</name>
    <dbReference type="NCBI Taxonomy" id="310781"/>
    <lineage>
        <taxon>Bacteria</taxon>
        <taxon>Bacillati</taxon>
        <taxon>Actinomycetota</taxon>
        <taxon>Actinomycetes</taxon>
        <taxon>Kitasatosporales</taxon>
        <taxon>Streptomycetaceae</taxon>
        <taxon>Actinacidiphila</taxon>
    </lineage>
</organism>
<dbReference type="AlphaFoldDB" id="A0A1G9X9C8"/>
<accession>A0A1G9X9C8</accession>
<dbReference type="EMBL" id="FNIE01000002">
    <property type="protein sequence ID" value="SDM92923.1"/>
    <property type="molecule type" value="Genomic_DNA"/>
</dbReference>
<dbReference type="PANTHER" id="PTHR33744">
    <property type="entry name" value="CARBOHYDRATE DIACID REGULATOR"/>
    <property type="match status" value="1"/>
</dbReference>
<dbReference type="InterPro" id="IPR042070">
    <property type="entry name" value="PucR_C-HTH_sf"/>
</dbReference>
<proteinExistence type="predicted"/>
<evidence type="ECO:0000313" key="4">
    <source>
        <dbReference type="Proteomes" id="UP000199341"/>
    </source>
</evidence>
<dbReference type="Pfam" id="PF13556">
    <property type="entry name" value="HTH_30"/>
    <property type="match status" value="1"/>
</dbReference>
<sequence length="624" mass="65298">MLTVLTSQDLAGYEEFGAAVVVGGERELERALVLAGAEVPAGGCEGALVVVGPGLEHPAVARLVRILAESGAAGLVLAGTAPDDPAATELAATAKESGLPLLASGRTLAEWEVLAPQVAALRAGLLERQYARLAGLLDRLPAPGTGGAAADERGTVRKLAAYLSEQLDAQVLVRGAGGVLAAAPEARPPRDQEADTQGRLAIPLNGDATLLVATDRPAAAPDRGLAAYTAKAIGLALAGLGERQAGQAVDEAVRRVRVSALQLLMSGHPVPAQRVIQGISGDLLDSDTARVYIIDCAGAPRDAVLTEAERALRDAALPVRCPAFNRHVIIVAPQLPGRDPEPALLRLLGVFAQERVMLGGSLPHPMEAVADAYGEAMDALALAARTPARHATASRTTGVLDVLPPEETRAWAIRLLRPVLAMPRGGRQILETAALAVEFERSAAARVVGVHRNTVTRRVQQVFDAVGLDHELILHRVVLSLAAQVVGRYGVGPAPEGPGLHALLTAPEVRCWAEKALRPLAGDRRDLLRTLRVWVGHGCRFEQAAAELGIATKTVRSHIRAAEPLLRRDLVANLPDQAPDESEHRLSSVRPLALALYATTPPGTAPPPLPVHHEPAPPRPATAP</sequence>
<evidence type="ECO:0000256" key="1">
    <source>
        <dbReference type="SAM" id="MobiDB-lite"/>
    </source>
</evidence>
<protein>
    <submittedName>
        <fullName evidence="3">PucR C-terminal helix-turn-helix domain-containing protein</fullName>
    </submittedName>
</protein>